<dbReference type="AlphaFoldDB" id="A0A2A7U197"/>
<dbReference type="EMBL" id="PDDV01000013">
    <property type="protein sequence ID" value="PEH72074.1"/>
    <property type="molecule type" value="Genomic_DNA"/>
</dbReference>
<reference evidence="2" key="1">
    <citation type="submission" date="2017-09" db="EMBL/GenBank/DDBJ databases">
        <title>FDA dAtabase for Regulatory Grade micrObial Sequences (FDA-ARGOS): Supporting development and validation of Infectious Disease Dx tests.</title>
        <authorList>
            <person name="Goldberg B."/>
            <person name="Campos J."/>
            <person name="Tallon L."/>
            <person name="Sadzewicz L."/>
            <person name="Ott S."/>
            <person name="Zhao X."/>
            <person name="Nagaraj S."/>
            <person name="Vavikolanu K."/>
            <person name="Aluvathingal J."/>
            <person name="Nadendla S."/>
            <person name="Geyer C."/>
            <person name="Sichtig H."/>
        </authorList>
    </citation>
    <scope>NUCLEOTIDE SEQUENCE [LARGE SCALE GENOMIC DNA]</scope>
    <source>
        <strain evidence="2">FDAARGOS_370</strain>
    </source>
</reference>
<protein>
    <submittedName>
        <fullName evidence="1">Uncharacterized protein</fullName>
    </submittedName>
</protein>
<dbReference type="RefSeq" id="WP_098142998.1">
    <property type="nucleotide sequence ID" value="NZ_PDDV01000013.1"/>
</dbReference>
<dbReference type="OrthoDB" id="9916326at2"/>
<sequence>MAPLKDQIESELNAFFSATFGDAFKCCHLGESVSDYELSTVDLPTENKPGLQLGELAVVIELANGRCFEIAASEWLQINPL</sequence>
<accession>A0A2A7U197</accession>
<evidence type="ECO:0000313" key="1">
    <source>
        <dbReference type="EMBL" id="PEH72074.1"/>
    </source>
</evidence>
<organism evidence="1 2">
    <name type="scientific">Edwardsiella tarda</name>
    <dbReference type="NCBI Taxonomy" id="636"/>
    <lineage>
        <taxon>Bacteria</taxon>
        <taxon>Pseudomonadati</taxon>
        <taxon>Pseudomonadota</taxon>
        <taxon>Gammaproteobacteria</taxon>
        <taxon>Enterobacterales</taxon>
        <taxon>Hafniaceae</taxon>
        <taxon>Edwardsiella</taxon>
    </lineage>
</organism>
<dbReference type="Proteomes" id="UP000219788">
    <property type="component" value="Unassembled WGS sequence"/>
</dbReference>
<gene>
    <name evidence="1" type="ORF">CRM76_09170</name>
</gene>
<evidence type="ECO:0000313" key="2">
    <source>
        <dbReference type="Proteomes" id="UP000219788"/>
    </source>
</evidence>
<name>A0A2A7U197_EDWTA</name>
<proteinExistence type="predicted"/>
<comment type="caution">
    <text evidence="1">The sequence shown here is derived from an EMBL/GenBank/DDBJ whole genome shotgun (WGS) entry which is preliminary data.</text>
</comment>